<protein>
    <submittedName>
        <fullName evidence="1">Uncharacterized protein</fullName>
    </submittedName>
</protein>
<organism evidence="1 2">
    <name type="scientific">Pseudomonas promysalinigenes</name>
    <dbReference type="NCBI Taxonomy" id="485898"/>
    <lineage>
        <taxon>Bacteria</taxon>
        <taxon>Pseudomonadati</taxon>
        <taxon>Pseudomonadota</taxon>
        <taxon>Gammaproteobacteria</taxon>
        <taxon>Pseudomonadales</taxon>
        <taxon>Pseudomonadaceae</taxon>
        <taxon>Pseudomonas</taxon>
    </lineage>
</organism>
<dbReference type="RefSeq" id="WP_261743627.1">
    <property type="nucleotide sequence ID" value="NZ_CP104557.1"/>
</dbReference>
<dbReference type="EMBL" id="CP104557">
    <property type="protein sequence ID" value="UXH38253.1"/>
    <property type="molecule type" value="Genomic_DNA"/>
</dbReference>
<evidence type="ECO:0000313" key="2">
    <source>
        <dbReference type="Proteomes" id="UP001064504"/>
    </source>
</evidence>
<evidence type="ECO:0000313" key="1">
    <source>
        <dbReference type="EMBL" id="UXH38253.1"/>
    </source>
</evidence>
<dbReference type="Proteomes" id="UP001064504">
    <property type="component" value="Chromosome"/>
</dbReference>
<sequence length="109" mass="12364">MFEYLKDVRAPGCPEVACRLAAMVAHPYGLNKLERLMGDILIHADHREGRMCRVARQLHIAQWELEVICASRSVDQFNLALLAAHGQLASMLEMDWAEYCRLVCSEHAV</sequence>
<name>A0ABY6AHL3_9PSED</name>
<reference evidence="1" key="1">
    <citation type="submission" date="2022-09" db="EMBL/GenBank/DDBJ databases">
        <title>Complete genome sequence of Pseudomonas promysalinigenes strain RL-WG26, a newly isolated PGPR with the potential for plant salinity stress alleviation.</title>
        <authorList>
            <person name="Ren L."/>
            <person name="Wang G."/>
            <person name="Hu H."/>
        </authorList>
    </citation>
    <scope>NUCLEOTIDE SEQUENCE</scope>
    <source>
        <strain evidence="1">RL-WG26</strain>
    </source>
</reference>
<proteinExistence type="predicted"/>
<gene>
    <name evidence="1" type="ORF">N5C08_14760</name>
</gene>
<accession>A0ABY6AHL3</accession>
<keyword evidence="2" id="KW-1185">Reference proteome</keyword>